<dbReference type="Pfam" id="PF13673">
    <property type="entry name" value="Acetyltransf_10"/>
    <property type="match status" value="1"/>
</dbReference>
<dbReference type="EMBL" id="BLLK01000047">
    <property type="protein sequence ID" value="GFH54337.1"/>
    <property type="molecule type" value="Genomic_DNA"/>
</dbReference>
<dbReference type="InterPro" id="IPR050275">
    <property type="entry name" value="PGM_Phosphatase"/>
</dbReference>
<dbReference type="Gene3D" id="3.40.630.30">
    <property type="match status" value="1"/>
</dbReference>
<proteinExistence type="predicted"/>
<dbReference type="InterPro" id="IPR013078">
    <property type="entry name" value="His_Pase_superF_clade-1"/>
</dbReference>
<dbReference type="PANTHER" id="PTHR48100:SF56">
    <property type="entry name" value="PHOSPHATASE SPAC513.02-RELATED"/>
    <property type="match status" value="1"/>
</dbReference>
<dbReference type="SMART" id="SM00855">
    <property type="entry name" value="PGAM"/>
    <property type="match status" value="1"/>
</dbReference>
<evidence type="ECO:0000259" key="1">
    <source>
        <dbReference type="PROSITE" id="PS51186"/>
    </source>
</evidence>
<dbReference type="GO" id="GO:0016747">
    <property type="term" value="F:acyltransferase activity, transferring groups other than amino-acyl groups"/>
    <property type="evidence" value="ECO:0007669"/>
    <property type="project" value="InterPro"/>
</dbReference>
<dbReference type="Gene3D" id="3.40.50.1240">
    <property type="entry name" value="Phosphoglycerate mutase-like"/>
    <property type="match status" value="1"/>
</dbReference>
<name>A0AAD3CYI0_9STRA</name>
<keyword evidence="3" id="KW-1185">Reference proteome</keyword>
<dbReference type="PROSITE" id="PS51186">
    <property type="entry name" value="GNAT"/>
    <property type="match status" value="1"/>
</dbReference>
<dbReference type="PANTHER" id="PTHR48100">
    <property type="entry name" value="BROAD-SPECIFICITY PHOSPHATASE YOR283W-RELATED"/>
    <property type="match status" value="1"/>
</dbReference>
<dbReference type="SUPFAM" id="SSF55729">
    <property type="entry name" value="Acyl-CoA N-acyltransferases (Nat)"/>
    <property type="match status" value="1"/>
</dbReference>
<dbReference type="Proteomes" id="UP001054902">
    <property type="component" value="Unassembled WGS sequence"/>
</dbReference>
<dbReference type="CDD" id="cd04301">
    <property type="entry name" value="NAT_SF"/>
    <property type="match status" value="1"/>
</dbReference>
<protein>
    <recommendedName>
        <fullName evidence="1">N-acetyltransferase domain-containing protein</fullName>
    </recommendedName>
</protein>
<organism evidence="2 3">
    <name type="scientific">Chaetoceros tenuissimus</name>
    <dbReference type="NCBI Taxonomy" id="426638"/>
    <lineage>
        <taxon>Eukaryota</taxon>
        <taxon>Sar</taxon>
        <taxon>Stramenopiles</taxon>
        <taxon>Ochrophyta</taxon>
        <taxon>Bacillariophyta</taxon>
        <taxon>Coscinodiscophyceae</taxon>
        <taxon>Chaetocerotophycidae</taxon>
        <taxon>Chaetocerotales</taxon>
        <taxon>Chaetocerotaceae</taxon>
        <taxon>Chaetoceros</taxon>
    </lineage>
</organism>
<dbReference type="SUPFAM" id="SSF53254">
    <property type="entry name" value="Phosphoglycerate mutase-like"/>
    <property type="match status" value="1"/>
</dbReference>
<accession>A0AAD3CYI0</accession>
<dbReference type="InterPro" id="IPR000182">
    <property type="entry name" value="GNAT_dom"/>
</dbReference>
<dbReference type="GO" id="GO:0016791">
    <property type="term" value="F:phosphatase activity"/>
    <property type="evidence" value="ECO:0007669"/>
    <property type="project" value="TreeGrafter"/>
</dbReference>
<dbReference type="InterPro" id="IPR029033">
    <property type="entry name" value="His_PPase_superfam"/>
</dbReference>
<evidence type="ECO:0000313" key="3">
    <source>
        <dbReference type="Proteomes" id="UP001054902"/>
    </source>
</evidence>
<dbReference type="GO" id="GO:0005737">
    <property type="term" value="C:cytoplasm"/>
    <property type="evidence" value="ECO:0007669"/>
    <property type="project" value="TreeGrafter"/>
</dbReference>
<dbReference type="AlphaFoldDB" id="A0AAD3CYI0"/>
<feature type="domain" description="N-acetyltransferase" evidence="1">
    <location>
        <begin position="358"/>
        <end position="487"/>
    </location>
</feature>
<reference evidence="2 3" key="1">
    <citation type="journal article" date="2021" name="Sci. Rep.">
        <title>The genome of the diatom Chaetoceros tenuissimus carries an ancient integrated fragment of an extant virus.</title>
        <authorList>
            <person name="Hongo Y."/>
            <person name="Kimura K."/>
            <person name="Takaki Y."/>
            <person name="Yoshida Y."/>
            <person name="Baba S."/>
            <person name="Kobayashi G."/>
            <person name="Nagasaki K."/>
            <person name="Hano T."/>
            <person name="Tomaru Y."/>
        </authorList>
    </citation>
    <scope>NUCLEOTIDE SEQUENCE [LARGE SCALE GENOMIC DNA]</scope>
    <source>
        <strain evidence="2 3">NIES-3715</strain>
    </source>
</reference>
<evidence type="ECO:0000313" key="2">
    <source>
        <dbReference type="EMBL" id="GFH54337.1"/>
    </source>
</evidence>
<dbReference type="InterPro" id="IPR016181">
    <property type="entry name" value="Acyl_CoA_acyltransferase"/>
</dbReference>
<comment type="caution">
    <text evidence="2">The sequence shown here is derived from an EMBL/GenBank/DDBJ whole genome shotgun (WGS) entry which is preliminary data.</text>
</comment>
<sequence>MSNDDEKKEKKSNEGLVKPSIRLLMIRHAESKNNEVYRKAHSLFKGGTPEFDIKGWNDFVDEHRSSDPGISSTGELQAEKLKEYLVPHLDNQSSHPIRLITSPMRRTMATILPTLQNLKGDASIIVNGLYFESEGCHIKDRPLPGMNQAEIKEFLSSATASKPPTFVGFDEDPTKGWYAHGTGPETRAQSESRAASFYNWLCDYLDLQLQAHDIDEDLFDAGVSLDEEHGEHESDKLSPRLRRRRTAVMIGHGDFMSLVLKRIVSGFGHSIENDGVPHRSAFVHFNTGITELEYFGKGRFLMMSSNSTPHLQNLSLLTGGGLKDGWSYLVPRDDIMLYEEITSKFADEHEKHIQEQIEALRNLYVEDEEIGTHLRRRGSSMKEIETTQKQNESDSTEMIFVVKRGLQVAGSIAFDESTGFLSHLAVRPTAKNSQVESKLIKAVKEHAVKMGIPEVFVNLTDKTQKIYEEEGFTSCDNNQNILKLSVDVSTPTPTSML</sequence>
<gene>
    <name evidence="2" type="ORF">CTEN210_10813</name>
</gene>